<dbReference type="EMBL" id="CAMXCT010002724">
    <property type="protein sequence ID" value="CAI4000038.1"/>
    <property type="molecule type" value="Genomic_DNA"/>
</dbReference>
<accession>A0A9P1G4T6</accession>
<protein>
    <submittedName>
        <fullName evidence="2">Uncharacterized protein</fullName>
    </submittedName>
</protein>
<evidence type="ECO:0000313" key="2">
    <source>
        <dbReference type="EMBL" id="CAI4000038.1"/>
    </source>
</evidence>
<gene>
    <name evidence="1" type="ORF">C1SCF055_LOCUS20977</name>
    <name evidence="2" type="ORF">C1SCF055_LOCUS26190</name>
</gene>
<reference evidence="2" key="1">
    <citation type="submission" date="2022-10" db="EMBL/GenBank/DDBJ databases">
        <authorList>
            <person name="Chen Y."/>
            <person name="Dougan E. K."/>
            <person name="Chan C."/>
            <person name="Rhodes N."/>
            <person name="Thang M."/>
        </authorList>
    </citation>
    <scope>NUCLEOTIDE SEQUENCE</scope>
</reference>
<evidence type="ECO:0000313" key="1">
    <source>
        <dbReference type="EMBL" id="CAI3994325.1"/>
    </source>
</evidence>
<evidence type="ECO:0000313" key="3">
    <source>
        <dbReference type="EMBL" id="CAL1147700.1"/>
    </source>
</evidence>
<comment type="caution">
    <text evidence="2">The sequence shown here is derived from an EMBL/GenBank/DDBJ whole genome shotgun (WGS) entry which is preliminary data.</text>
</comment>
<keyword evidence="4" id="KW-1185">Reference proteome</keyword>
<organism evidence="2">
    <name type="scientific">Cladocopium goreaui</name>
    <dbReference type="NCBI Taxonomy" id="2562237"/>
    <lineage>
        <taxon>Eukaryota</taxon>
        <taxon>Sar</taxon>
        <taxon>Alveolata</taxon>
        <taxon>Dinophyceae</taxon>
        <taxon>Suessiales</taxon>
        <taxon>Symbiodiniaceae</taxon>
        <taxon>Cladocopium</taxon>
    </lineage>
</organism>
<dbReference type="EMBL" id="CAMXCT020002724">
    <property type="protein sequence ID" value="CAL1153413.1"/>
    <property type="molecule type" value="Genomic_DNA"/>
</dbReference>
<dbReference type="EMBL" id="CAMXCT030001938">
    <property type="protein sequence ID" value="CAL4781637.1"/>
    <property type="molecule type" value="Genomic_DNA"/>
</dbReference>
<dbReference type="EMBL" id="CAMXCT020001938">
    <property type="protein sequence ID" value="CAL1147700.1"/>
    <property type="molecule type" value="Genomic_DNA"/>
</dbReference>
<dbReference type="EMBL" id="CAMXCT010001938">
    <property type="protein sequence ID" value="CAI3994325.1"/>
    <property type="molecule type" value="Genomic_DNA"/>
</dbReference>
<evidence type="ECO:0000313" key="4">
    <source>
        <dbReference type="Proteomes" id="UP001152797"/>
    </source>
</evidence>
<name>A0A9P1G4T6_9DINO</name>
<dbReference type="OrthoDB" id="438644at2759"/>
<dbReference type="Proteomes" id="UP001152797">
    <property type="component" value="Unassembled WGS sequence"/>
</dbReference>
<sequence length="170" mass="18976">MSEGGSPSEAERSKCPIIRSWLDIPDVAARAALGKLADVGKDGLTRECVSANADILEPLIQEFGTRPSINQVMDVVGRFLFLCRPRGRKLPCSSAIKTEAWILRRLVSLFGQVTRRPHVPRDPRLRQLFKIVGIDFESESGILDNIVHPVDNEMNSSLAFRDTKTHIQNK</sequence>
<proteinExistence type="predicted"/>
<reference evidence="3" key="2">
    <citation type="submission" date="2024-04" db="EMBL/GenBank/DDBJ databases">
        <authorList>
            <person name="Chen Y."/>
            <person name="Shah S."/>
            <person name="Dougan E. K."/>
            <person name="Thang M."/>
            <person name="Chan C."/>
        </authorList>
    </citation>
    <scope>NUCLEOTIDE SEQUENCE [LARGE SCALE GENOMIC DNA]</scope>
</reference>
<dbReference type="EMBL" id="CAMXCT030002724">
    <property type="protein sequence ID" value="CAL4787350.1"/>
    <property type="molecule type" value="Genomic_DNA"/>
</dbReference>
<dbReference type="AlphaFoldDB" id="A0A9P1G4T6"/>